<dbReference type="PANTHER" id="PTHR13379">
    <property type="entry name" value="UNCHARACTERIZED DUF1308"/>
    <property type="match status" value="1"/>
</dbReference>
<protein>
    <recommendedName>
        <fullName evidence="2">DUF1308 domain-containing protein</fullName>
    </recommendedName>
</protein>
<sequence length="570" mass="63653">MQGNTEEEFNAPNHNKDNNATINPPTPTPESTKEIEEKEEEEGSKARQSLAESLVTRCCTLLAELDTFKALVAQTQRNPQTIEVRSLRSNILSELRTLEKLSGQLEAAAEVTAVARLAPDASGVVGAEDAEMRAVHALKSSNLPFYEAVWTIAKNSCTGLVAFGKRFYWEDEESVKNRANKNKDKRKSVFVDIVADDGEEWVKVSTISETRLLFEMAKKGWEADSEDEGEERTVLQNHGLGKDGNDYDDADDDDEDEIELLKLASDMKKAASLVRVNYRRPRLRFVIPKVEEGQSSEIDDLLKAIRGYGVVVNCGEDACTSQHNARSDDPGAGAAVSTQDNLKNLLPNRFKRFTSTVNVDCTLLLAIISDLSHYESIAPSPKHHKAINRQIEIERQQPLLPTELWPAMQSHQLVCTSEAAKRMREIVETIGTETEQKRMAILMGDHPLNDATSASLIEALQEFSDHRIPSQLDLPIRIVEAKPVIDAEKKQGTLPPMAQKVEELLSDINTSVFMYGWVSEMMTITSNRTVVKQIETMIEVHRDDDNLKGPLIWVCDTARSLIGKERGRKS</sequence>
<reference evidence="3 4" key="1">
    <citation type="submission" date="2024-07" db="EMBL/GenBank/DDBJ databases">
        <title>Section-level genome sequencing and comparative genomics of Aspergillus sections Usti and Cavernicolus.</title>
        <authorList>
            <consortium name="Lawrence Berkeley National Laboratory"/>
            <person name="Nybo J.L."/>
            <person name="Vesth T.C."/>
            <person name="Theobald S."/>
            <person name="Frisvad J.C."/>
            <person name="Larsen T.O."/>
            <person name="Kjaerboelling I."/>
            <person name="Rothschild-Mancinelli K."/>
            <person name="Lyhne E.K."/>
            <person name="Kogle M.E."/>
            <person name="Barry K."/>
            <person name="Clum A."/>
            <person name="Na H."/>
            <person name="Ledsgaard L."/>
            <person name="Lin J."/>
            <person name="Lipzen A."/>
            <person name="Kuo A."/>
            <person name="Riley R."/>
            <person name="Mondo S."/>
            <person name="LaButti K."/>
            <person name="Haridas S."/>
            <person name="Pangalinan J."/>
            <person name="Salamov A.A."/>
            <person name="Simmons B.A."/>
            <person name="Magnuson J.K."/>
            <person name="Chen J."/>
            <person name="Drula E."/>
            <person name="Henrissat B."/>
            <person name="Wiebenga A."/>
            <person name="Lubbers R.J."/>
            <person name="Gomes A.C."/>
            <person name="Makela M.R."/>
            <person name="Stajich J."/>
            <person name="Grigoriev I.V."/>
            <person name="Mortensen U.H."/>
            <person name="De vries R.P."/>
            <person name="Baker S.E."/>
            <person name="Andersen M.R."/>
        </authorList>
    </citation>
    <scope>NUCLEOTIDE SEQUENCE [LARGE SCALE GENOMIC DNA]</scope>
    <source>
        <strain evidence="3 4">CBS 600.67</strain>
    </source>
</reference>
<feature type="region of interest" description="Disordered" evidence="1">
    <location>
        <begin position="223"/>
        <end position="252"/>
    </location>
</feature>
<dbReference type="PANTHER" id="PTHR13379:SF0">
    <property type="entry name" value="UPF0415 PROTEIN C7ORF25"/>
    <property type="match status" value="1"/>
</dbReference>
<comment type="caution">
    <text evidence="3">The sequence shown here is derived from an EMBL/GenBank/DDBJ whole genome shotgun (WGS) entry which is preliminary data.</text>
</comment>
<evidence type="ECO:0000313" key="4">
    <source>
        <dbReference type="Proteomes" id="UP001610335"/>
    </source>
</evidence>
<dbReference type="InterPro" id="IPR010733">
    <property type="entry name" value="DUF1308"/>
</dbReference>
<keyword evidence="4" id="KW-1185">Reference proteome</keyword>
<evidence type="ECO:0000256" key="1">
    <source>
        <dbReference type="SAM" id="MobiDB-lite"/>
    </source>
</evidence>
<dbReference type="Proteomes" id="UP001610335">
    <property type="component" value="Unassembled WGS sequence"/>
</dbReference>
<organism evidence="3 4">
    <name type="scientific">Aspergillus cavernicola</name>
    <dbReference type="NCBI Taxonomy" id="176166"/>
    <lineage>
        <taxon>Eukaryota</taxon>
        <taxon>Fungi</taxon>
        <taxon>Dikarya</taxon>
        <taxon>Ascomycota</taxon>
        <taxon>Pezizomycotina</taxon>
        <taxon>Eurotiomycetes</taxon>
        <taxon>Eurotiomycetidae</taxon>
        <taxon>Eurotiales</taxon>
        <taxon>Aspergillaceae</taxon>
        <taxon>Aspergillus</taxon>
        <taxon>Aspergillus subgen. Nidulantes</taxon>
    </lineage>
</organism>
<feature type="domain" description="DUF1308" evidence="2">
    <location>
        <begin position="357"/>
        <end position="445"/>
    </location>
</feature>
<name>A0ABR4IQE6_9EURO</name>
<evidence type="ECO:0000259" key="2">
    <source>
        <dbReference type="Pfam" id="PF07000"/>
    </source>
</evidence>
<dbReference type="EMBL" id="JBFXLS010000014">
    <property type="protein sequence ID" value="KAL2830001.1"/>
    <property type="molecule type" value="Genomic_DNA"/>
</dbReference>
<feature type="region of interest" description="Disordered" evidence="1">
    <location>
        <begin position="1"/>
        <end position="49"/>
    </location>
</feature>
<gene>
    <name evidence="3" type="ORF">BDW59DRAFT_29322</name>
</gene>
<accession>A0ABR4IQE6</accession>
<dbReference type="Pfam" id="PF07000">
    <property type="entry name" value="DUF1308"/>
    <property type="match status" value="1"/>
</dbReference>
<evidence type="ECO:0000313" key="3">
    <source>
        <dbReference type="EMBL" id="KAL2830001.1"/>
    </source>
</evidence>
<proteinExistence type="predicted"/>